<dbReference type="SUPFAM" id="SSF56112">
    <property type="entry name" value="Protein kinase-like (PK-like)"/>
    <property type="match status" value="1"/>
</dbReference>
<feature type="non-terminal residue" evidence="1">
    <location>
        <position position="1"/>
    </location>
</feature>
<dbReference type="OrthoDB" id="4062651at2759"/>
<dbReference type="EMBL" id="CAJVQA010019278">
    <property type="protein sequence ID" value="CAG8758291.1"/>
    <property type="molecule type" value="Genomic_DNA"/>
</dbReference>
<accession>A0A9N9IZ78</accession>
<dbReference type="AlphaFoldDB" id="A0A9N9IZ78"/>
<name>A0A9N9IZ78_9GLOM</name>
<evidence type="ECO:0000313" key="2">
    <source>
        <dbReference type="Proteomes" id="UP000789759"/>
    </source>
</evidence>
<keyword evidence="2" id="KW-1185">Reference proteome</keyword>
<gene>
    <name evidence="1" type="ORF">CPELLU_LOCUS15139</name>
</gene>
<comment type="caution">
    <text evidence="1">The sequence shown here is derived from an EMBL/GenBank/DDBJ whole genome shotgun (WGS) entry which is preliminary data.</text>
</comment>
<sequence>MFKITDVKWIRSRLISRVKFGKIYLVLNLNSLEVIIVKQIKQPLNPSDKKNEHYKAQDIRAANILVDEESCCKISNFGISERN</sequence>
<reference evidence="1" key="1">
    <citation type="submission" date="2021-06" db="EMBL/GenBank/DDBJ databases">
        <authorList>
            <person name="Kallberg Y."/>
            <person name="Tangrot J."/>
            <person name="Rosling A."/>
        </authorList>
    </citation>
    <scope>NUCLEOTIDE SEQUENCE</scope>
    <source>
        <strain evidence="1">FL966</strain>
    </source>
</reference>
<dbReference type="InterPro" id="IPR011009">
    <property type="entry name" value="Kinase-like_dom_sf"/>
</dbReference>
<proteinExistence type="predicted"/>
<protein>
    <submittedName>
        <fullName evidence="1">8567_t:CDS:1</fullName>
    </submittedName>
</protein>
<evidence type="ECO:0000313" key="1">
    <source>
        <dbReference type="EMBL" id="CAG8758291.1"/>
    </source>
</evidence>
<organism evidence="1 2">
    <name type="scientific">Cetraspora pellucida</name>
    <dbReference type="NCBI Taxonomy" id="1433469"/>
    <lineage>
        <taxon>Eukaryota</taxon>
        <taxon>Fungi</taxon>
        <taxon>Fungi incertae sedis</taxon>
        <taxon>Mucoromycota</taxon>
        <taxon>Glomeromycotina</taxon>
        <taxon>Glomeromycetes</taxon>
        <taxon>Diversisporales</taxon>
        <taxon>Gigasporaceae</taxon>
        <taxon>Cetraspora</taxon>
    </lineage>
</organism>
<dbReference type="Proteomes" id="UP000789759">
    <property type="component" value="Unassembled WGS sequence"/>
</dbReference>